<evidence type="ECO:0000256" key="2">
    <source>
        <dbReference type="ARBA" id="ARBA00023002"/>
    </source>
</evidence>
<sequence>MTGRLAGKVTLISGTGGGQGRAAALRFAAEGALIFGCDISADGQRETIELVRAARGIMQGLEGAADIACSAGASAWVDAALAEYGRIDILYNNASAAKFAPIEQMSDEDWHFTLRNEIDIVFFPTRAAWPHLARPGGVVINVGSTAGWAGSPGAGTLAHNATKGAVIAMTRQLAIEGAPHGIRAVSLSPGFVRTAGTAAFLEKPDIRAKLTARIPLGRPGEPEEIVAAAVFIASDEASFLTGTDLVVDGGSLAI</sequence>
<keyword evidence="4" id="KW-1185">Reference proteome</keyword>
<accession>A0ABU4A113</accession>
<comment type="caution">
    <text evidence="3">The sequence shown here is derived from an EMBL/GenBank/DDBJ whole genome shotgun (WGS) entry which is preliminary data.</text>
</comment>
<dbReference type="InterPro" id="IPR036291">
    <property type="entry name" value="NAD(P)-bd_dom_sf"/>
</dbReference>
<comment type="similarity">
    <text evidence="1">Belongs to the short-chain dehydrogenases/reductases (SDR) family.</text>
</comment>
<dbReference type="RefSeq" id="WP_228164645.1">
    <property type="nucleotide sequence ID" value="NZ_JAPTHD010000011.1"/>
</dbReference>
<dbReference type="Gene3D" id="3.40.50.720">
    <property type="entry name" value="NAD(P)-binding Rossmann-like Domain"/>
    <property type="match status" value="1"/>
</dbReference>
<gene>
    <name evidence="3" type="ORF">O0R41_17785</name>
</gene>
<dbReference type="CDD" id="cd05233">
    <property type="entry name" value="SDR_c"/>
    <property type="match status" value="1"/>
</dbReference>
<dbReference type="PRINTS" id="PR00080">
    <property type="entry name" value="SDRFAMILY"/>
</dbReference>
<dbReference type="Proteomes" id="UP001185984">
    <property type="component" value="Unassembled WGS sequence"/>
</dbReference>
<dbReference type="PRINTS" id="PR00081">
    <property type="entry name" value="GDHRDH"/>
</dbReference>
<name>A0ABU4A113_9SPHN</name>
<dbReference type="EMBL" id="JAPTHD010000011">
    <property type="protein sequence ID" value="MDV5825458.1"/>
    <property type="molecule type" value="Genomic_DNA"/>
</dbReference>
<keyword evidence="2" id="KW-0560">Oxidoreductase</keyword>
<dbReference type="SUPFAM" id="SSF51735">
    <property type="entry name" value="NAD(P)-binding Rossmann-fold domains"/>
    <property type="match status" value="1"/>
</dbReference>
<dbReference type="InterPro" id="IPR002347">
    <property type="entry name" value="SDR_fam"/>
</dbReference>
<organism evidence="3 4">
    <name type="scientific">Sphingobium naphthae</name>
    <dbReference type="NCBI Taxonomy" id="1886786"/>
    <lineage>
        <taxon>Bacteria</taxon>
        <taxon>Pseudomonadati</taxon>
        <taxon>Pseudomonadota</taxon>
        <taxon>Alphaproteobacteria</taxon>
        <taxon>Sphingomonadales</taxon>
        <taxon>Sphingomonadaceae</taxon>
        <taxon>Sphingobium</taxon>
    </lineage>
</organism>
<protein>
    <submittedName>
        <fullName evidence="3">SDR family oxidoreductase</fullName>
    </submittedName>
</protein>
<evidence type="ECO:0000313" key="4">
    <source>
        <dbReference type="Proteomes" id="UP001185984"/>
    </source>
</evidence>
<dbReference type="Pfam" id="PF13561">
    <property type="entry name" value="adh_short_C2"/>
    <property type="match status" value="1"/>
</dbReference>
<dbReference type="InterPro" id="IPR051122">
    <property type="entry name" value="SDR_DHRS6-like"/>
</dbReference>
<proteinExistence type="inferred from homology"/>
<evidence type="ECO:0000256" key="1">
    <source>
        <dbReference type="ARBA" id="ARBA00006484"/>
    </source>
</evidence>
<dbReference type="PANTHER" id="PTHR43477:SF1">
    <property type="entry name" value="DIHYDROANTICAPSIN 7-DEHYDROGENASE"/>
    <property type="match status" value="1"/>
</dbReference>
<reference evidence="4" key="1">
    <citation type="journal article" date="2022" name="J Environ Chem Eng">
        <title>Biodegradation of petroleum oil using a constructed nonpathogenic and heavy metal-tolerant bacterial consortium isolated from marine sponges.</title>
        <authorList>
            <person name="Dechsakulwatana C."/>
            <person name="Rungsihiranrut A."/>
            <person name="Muangchinda C."/>
            <person name="Ningthoujam R."/>
            <person name="Klankeo P."/>
            <person name="Pinyakong O."/>
        </authorList>
    </citation>
    <scope>NUCLEOTIDE SEQUENCE [LARGE SCALE GENOMIC DNA]</scope>
    <source>
        <strain evidence="4">MO2-4</strain>
    </source>
</reference>
<dbReference type="PANTHER" id="PTHR43477">
    <property type="entry name" value="DIHYDROANTICAPSIN 7-DEHYDROGENASE"/>
    <property type="match status" value="1"/>
</dbReference>
<evidence type="ECO:0000313" key="3">
    <source>
        <dbReference type="EMBL" id="MDV5825458.1"/>
    </source>
</evidence>